<keyword evidence="9" id="KW-0677">Repeat</keyword>
<dbReference type="Pfam" id="PF08447">
    <property type="entry name" value="PAS_3"/>
    <property type="match status" value="1"/>
</dbReference>
<dbReference type="PROSITE" id="PS50112">
    <property type="entry name" value="PAS"/>
    <property type="match status" value="1"/>
</dbReference>
<evidence type="ECO:0000256" key="5">
    <source>
        <dbReference type="ARBA" id="ARBA00022519"/>
    </source>
</evidence>
<dbReference type="Gene3D" id="3.30.450.20">
    <property type="entry name" value="PAS domain"/>
    <property type="match status" value="3"/>
</dbReference>
<dbReference type="AlphaFoldDB" id="A0A0F8ZDJ7"/>
<keyword evidence="4" id="KW-1003">Cell membrane</keyword>
<dbReference type="InterPro" id="IPR000700">
    <property type="entry name" value="PAS-assoc_C"/>
</dbReference>
<dbReference type="PANTHER" id="PTHR43304">
    <property type="entry name" value="PHYTOCHROME-LIKE PROTEIN CPH1"/>
    <property type="match status" value="1"/>
</dbReference>
<evidence type="ECO:0000256" key="7">
    <source>
        <dbReference type="ARBA" id="ARBA00022679"/>
    </source>
</evidence>
<dbReference type="InterPro" id="IPR035965">
    <property type="entry name" value="PAS-like_dom_sf"/>
</dbReference>
<dbReference type="InterPro" id="IPR000014">
    <property type="entry name" value="PAS"/>
</dbReference>
<dbReference type="GO" id="GO:0000166">
    <property type="term" value="F:nucleotide binding"/>
    <property type="evidence" value="ECO:0007669"/>
    <property type="project" value="UniProtKB-KW"/>
</dbReference>
<proteinExistence type="predicted"/>
<keyword evidence="6" id="KW-0597">Phosphoprotein</keyword>
<keyword evidence="8" id="KW-0812">Transmembrane</keyword>
<keyword evidence="10" id="KW-0547">Nucleotide-binding</keyword>
<organism evidence="16">
    <name type="scientific">marine sediment metagenome</name>
    <dbReference type="NCBI Taxonomy" id="412755"/>
    <lineage>
        <taxon>unclassified sequences</taxon>
        <taxon>metagenomes</taxon>
        <taxon>ecological metagenomes</taxon>
    </lineage>
</organism>
<evidence type="ECO:0000259" key="14">
    <source>
        <dbReference type="PROSITE" id="PS50112"/>
    </source>
</evidence>
<evidence type="ECO:0000256" key="10">
    <source>
        <dbReference type="ARBA" id="ARBA00022741"/>
    </source>
</evidence>
<feature type="non-terminal residue" evidence="16">
    <location>
        <position position="356"/>
    </location>
</feature>
<dbReference type="FunFam" id="2.10.70.100:FF:000001">
    <property type="entry name" value="Sensory transduction histidine kinase"/>
    <property type="match status" value="1"/>
</dbReference>
<keyword evidence="11" id="KW-0418">Kinase</keyword>
<evidence type="ECO:0000256" key="3">
    <source>
        <dbReference type="ARBA" id="ARBA00012438"/>
    </source>
</evidence>
<comment type="catalytic activity">
    <reaction evidence="1">
        <text>ATP + protein L-histidine = ADP + protein N-phospho-L-histidine.</text>
        <dbReference type="EC" id="2.7.13.3"/>
    </reaction>
</comment>
<evidence type="ECO:0000256" key="11">
    <source>
        <dbReference type="ARBA" id="ARBA00022777"/>
    </source>
</evidence>
<dbReference type="InterPro" id="IPR052162">
    <property type="entry name" value="Sensor_kinase/Photoreceptor"/>
</dbReference>
<protein>
    <recommendedName>
        <fullName evidence="3">histidine kinase</fullName>
        <ecNumber evidence="3">2.7.13.3</ecNumber>
    </recommendedName>
</protein>
<evidence type="ECO:0000256" key="13">
    <source>
        <dbReference type="ARBA" id="ARBA00023136"/>
    </source>
</evidence>
<dbReference type="GO" id="GO:0004673">
    <property type="term" value="F:protein histidine kinase activity"/>
    <property type="evidence" value="ECO:0007669"/>
    <property type="project" value="UniProtKB-EC"/>
</dbReference>
<comment type="subcellular location">
    <subcellularLocation>
        <location evidence="2">Cell inner membrane</location>
        <topology evidence="2">Multi-pass membrane protein</topology>
    </subcellularLocation>
</comment>
<evidence type="ECO:0000313" key="16">
    <source>
        <dbReference type="EMBL" id="KKK58111.1"/>
    </source>
</evidence>
<dbReference type="CDD" id="cd00130">
    <property type="entry name" value="PAS"/>
    <property type="match status" value="2"/>
</dbReference>
<evidence type="ECO:0000256" key="1">
    <source>
        <dbReference type="ARBA" id="ARBA00000085"/>
    </source>
</evidence>
<feature type="domain" description="PAS" evidence="14">
    <location>
        <begin position="292"/>
        <end position="356"/>
    </location>
</feature>
<dbReference type="GO" id="GO:0005886">
    <property type="term" value="C:plasma membrane"/>
    <property type="evidence" value="ECO:0007669"/>
    <property type="project" value="UniProtKB-SubCell"/>
</dbReference>
<keyword evidence="7" id="KW-0808">Transferase</keyword>
<dbReference type="NCBIfam" id="TIGR00229">
    <property type="entry name" value="sensory_box"/>
    <property type="match status" value="2"/>
</dbReference>
<accession>A0A0F8ZDJ7</accession>
<evidence type="ECO:0000259" key="15">
    <source>
        <dbReference type="PROSITE" id="PS50113"/>
    </source>
</evidence>
<feature type="domain" description="PAC" evidence="15">
    <location>
        <begin position="114"/>
        <end position="166"/>
    </location>
</feature>
<dbReference type="FunFam" id="3.30.450.20:FF:000088">
    <property type="entry name" value="Sensory transduction histidine kinase"/>
    <property type="match status" value="1"/>
</dbReference>
<dbReference type="InterPro" id="IPR013655">
    <property type="entry name" value="PAS_fold_3"/>
</dbReference>
<dbReference type="InterPro" id="IPR013656">
    <property type="entry name" value="PAS_4"/>
</dbReference>
<dbReference type="EMBL" id="LAZR01064141">
    <property type="protein sequence ID" value="KKK58111.1"/>
    <property type="molecule type" value="Genomic_DNA"/>
</dbReference>
<evidence type="ECO:0000256" key="9">
    <source>
        <dbReference type="ARBA" id="ARBA00022737"/>
    </source>
</evidence>
<evidence type="ECO:0000256" key="8">
    <source>
        <dbReference type="ARBA" id="ARBA00022692"/>
    </source>
</evidence>
<sequence length="356" mass="40756">IIGVLLFFRISNPMVARLEEYSRDLEKTVEERTAEVVRANSLLTEAQRIAHTGTWNWDVETNRLSWSDQVHRVFDVQPHAFGATYEAFLATVHPEDQERVERSMQEALYEGMPYSIDHRIVMPDGSLRVVHEQAEVALNESGQPIRMVGTVQDITERTQTEEALRDSLQLADDLLRAIPSGIYIYEYREPDELILVDANKAAEEMTGIKLRDWKGKEFDEIWPPAKDQGRTEIYLNVARTGEAYESEDVVYADERVDGAFRVRAFSLPKGRLAIAFEDITKQKQALERLRISEEKFAKAFHAGSDIIMITRLEDGLLIDVNESFERILGYSAAEVSGKTTVDLNLWSRQEDRARFA</sequence>
<gene>
    <name evidence="16" type="ORF">LCGC14_3047720</name>
</gene>
<dbReference type="Pfam" id="PF08448">
    <property type="entry name" value="PAS_4"/>
    <property type="match status" value="1"/>
</dbReference>
<evidence type="ECO:0000256" key="2">
    <source>
        <dbReference type="ARBA" id="ARBA00004429"/>
    </source>
</evidence>
<dbReference type="SMART" id="SM00086">
    <property type="entry name" value="PAC"/>
    <property type="match status" value="1"/>
</dbReference>
<comment type="caution">
    <text evidence="16">The sequence shown here is derived from an EMBL/GenBank/DDBJ whole genome shotgun (WGS) entry which is preliminary data.</text>
</comment>
<evidence type="ECO:0000256" key="4">
    <source>
        <dbReference type="ARBA" id="ARBA00022475"/>
    </source>
</evidence>
<keyword evidence="12" id="KW-1133">Transmembrane helix</keyword>
<dbReference type="EC" id="2.7.13.3" evidence="3"/>
<dbReference type="PROSITE" id="PS50113">
    <property type="entry name" value="PAC"/>
    <property type="match status" value="1"/>
</dbReference>
<dbReference type="Pfam" id="PF13188">
    <property type="entry name" value="PAS_8"/>
    <property type="match status" value="1"/>
</dbReference>
<dbReference type="SUPFAM" id="SSF55785">
    <property type="entry name" value="PYP-like sensor domain (PAS domain)"/>
    <property type="match status" value="3"/>
</dbReference>
<dbReference type="PANTHER" id="PTHR43304:SF1">
    <property type="entry name" value="PAC DOMAIN-CONTAINING PROTEIN"/>
    <property type="match status" value="1"/>
</dbReference>
<name>A0A0F8ZDJ7_9ZZZZ</name>
<dbReference type="InterPro" id="IPR001610">
    <property type="entry name" value="PAC"/>
</dbReference>
<reference evidence="16" key="1">
    <citation type="journal article" date="2015" name="Nature">
        <title>Complex archaea that bridge the gap between prokaryotes and eukaryotes.</title>
        <authorList>
            <person name="Spang A."/>
            <person name="Saw J.H."/>
            <person name="Jorgensen S.L."/>
            <person name="Zaremba-Niedzwiedzka K."/>
            <person name="Martijn J."/>
            <person name="Lind A.E."/>
            <person name="van Eijk R."/>
            <person name="Schleper C."/>
            <person name="Guy L."/>
            <person name="Ettema T.J."/>
        </authorList>
    </citation>
    <scope>NUCLEOTIDE SEQUENCE</scope>
</reference>
<evidence type="ECO:0000256" key="6">
    <source>
        <dbReference type="ARBA" id="ARBA00022553"/>
    </source>
</evidence>
<dbReference type="Gene3D" id="2.10.70.100">
    <property type="match status" value="1"/>
</dbReference>
<keyword evidence="13" id="KW-0472">Membrane</keyword>
<evidence type="ECO:0000256" key="12">
    <source>
        <dbReference type="ARBA" id="ARBA00022989"/>
    </source>
</evidence>
<keyword evidence="5" id="KW-0997">Cell inner membrane</keyword>
<dbReference type="SMART" id="SM00091">
    <property type="entry name" value="PAS"/>
    <property type="match status" value="3"/>
</dbReference>
<feature type="non-terminal residue" evidence="16">
    <location>
        <position position="1"/>
    </location>
</feature>